<keyword evidence="10" id="KW-0830">Ubiquinone</keyword>
<dbReference type="eggNOG" id="COG0651">
    <property type="taxonomic scope" value="Bacteria"/>
</dbReference>
<feature type="domain" description="NADH:quinone oxidoreductase/Mrp antiporter transmembrane" evidence="9">
    <location>
        <begin position="132"/>
        <end position="427"/>
    </location>
</feature>
<keyword evidence="11" id="KW-1185">Reference proteome</keyword>
<evidence type="ECO:0000256" key="7">
    <source>
        <dbReference type="RuleBase" id="RU000320"/>
    </source>
</evidence>
<dbReference type="HOGENOM" id="CLU_007100_9_5_7"/>
<feature type="transmembrane region" description="Helical" evidence="8">
    <location>
        <begin position="165"/>
        <end position="187"/>
    </location>
</feature>
<evidence type="ECO:0000313" key="11">
    <source>
        <dbReference type="Proteomes" id="UP000001508"/>
    </source>
</evidence>
<dbReference type="PANTHER" id="PTHR42703:SF1">
    <property type="entry name" value="NA(+)_H(+) ANTIPORTER SUBUNIT D1"/>
    <property type="match status" value="1"/>
</dbReference>
<name>D6Z0S7_DESAT</name>
<dbReference type="GO" id="GO:0005886">
    <property type="term" value="C:plasma membrane"/>
    <property type="evidence" value="ECO:0007669"/>
    <property type="project" value="UniProtKB-SubCell"/>
</dbReference>
<dbReference type="KEGG" id="dak:DaAHT2_2523"/>
<feature type="transmembrane region" description="Helical" evidence="8">
    <location>
        <begin position="113"/>
        <end position="130"/>
    </location>
</feature>
<accession>D6Z0S7</accession>
<dbReference type="InterPro" id="IPR050586">
    <property type="entry name" value="CPA3_Na-H_Antiporter_D"/>
</dbReference>
<dbReference type="InterPro" id="IPR001750">
    <property type="entry name" value="ND/Mrp_TM"/>
</dbReference>
<evidence type="ECO:0000256" key="6">
    <source>
        <dbReference type="ARBA" id="ARBA00023136"/>
    </source>
</evidence>
<proteinExistence type="inferred from homology"/>
<dbReference type="Proteomes" id="UP000001508">
    <property type="component" value="Chromosome"/>
</dbReference>
<feature type="transmembrane region" description="Helical" evidence="8">
    <location>
        <begin position="31"/>
        <end position="56"/>
    </location>
</feature>
<comment type="similarity">
    <text evidence="2">Belongs to the CPA3 antiporters (TC 2.A.63) subunit D family.</text>
</comment>
<evidence type="ECO:0000256" key="8">
    <source>
        <dbReference type="SAM" id="Phobius"/>
    </source>
</evidence>
<dbReference type="PANTHER" id="PTHR42703">
    <property type="entry name" value="NADH DEHYDROGENASE"/>
    <property type="match status" value="1"/>
</dbReference>
<feature type="transmembrane region" description="Helical" evidence="8">
    <location>
        <begin position="474"/>
        <end position="494"/>
    </location>
</feature>
<organism evidence="10 11">
    <name type="scientific">Desulfurivibrio alkaliphilus (strain DSM 19089 / UNIQEM U267 / AHT2)</name>
    <dbReference type="NCBI Taxonomy" id="589865"/>
    <lineage>
        <taxon>Bacteria</taxon>
        <taxon>Pseudomonadati</taxon>
        <taxon>Thermodesulfobacteriota</taxon>
        <taxon>Desulfobulbia</taxon>
        <taxon>Desulfobulbales</taxon>
        <taxon>Desulfobulbaceae</taxon>
        <taxon>Desulfurivibrio</taxon>
    </lineage>
</organism>
<dbReference type="PRINTS" id="PR01437">
    <property type="entry name" value="NUOXDRDTASE4"/>
</dbReference>
<evidence type="ECO:0000256" key="3">
    <source>
        <dbReference type="ARBA" id="ARBA00022475"/>
    </source>
</evidence>
<gene>
    <name evidence="10" type="ordered locus">DaAHT2_2523</name>
</gene>
<keyword evidence="4 7" id="KW-0812">Transmembrane</keyword>
<dbReference type="InParanoid" id="D6Z0S7"/>
<protein>
    <submittedName>
        <fullName evidence="10">NADH/Ubiquinone/plastoquinone (Complex I)</fullName>
    </submittedName>
</protein>
<evidence type="ECO:0000256" key="2">
    <source>
        <dbReference type="ARBA" id="ARBA00005346"/>
    </source>
</evidence>
<feature type="transmembrane region" description="Helical" evidence="8">
    <location>
        <begin position="214"/>
        <end position="236"/>
    </location>
</feature>
<evidence type="ECO:0000256" key="5">
    <source>
        <dbReference type="ARBA" id="ARBA00022989"/>
    </source>
</evidence>
<evidence type="ECO:0000313" key="10">
    <source>
        <dbReference type="EMBL" id="ADH87187.1"/>
    </source>
</evidence>
<comment type="subcellular location">
    <subcellularLocation>
        <location evidence="1">Cell membrane</location>
        <topology evidence="1">Multi-pass membrane protein</topology>
    </subcellularLocation>
    <subcellularLocation>
        <location evidence="7">Membrane</location>
        <topology evidence="7">Multi-pass membrane protein</topology>
    </subcellularLocation>
</comment>
<dbReference type="GO" id="GO:0042773">
    <property type="term" value="P:ATP synthesis coupled electron transport"/>
    <property type="evidence" value="ECO:0007669"/>
    <property type="project" value="InterPro"/>
</dbReference>
<feature type="transmembrane region" description="Helical" evidence="8">
    <location>
        <begin position="310"/>
        <end position="329"/>
    </location>
</feature>
<feature type="transmembrane region" description="Helical" evidence="8">
    <location>
        <begin position="6"/>
        <end position="24"/>
    </location>
</feature>
<feature type="transmembrane region" description="Helical" evidence="8">
    <location>
        <begin position="413"/>
        <end position="434"/>
    </location>
</feature>
<keyword evidence="3" id="KW-1003">Cell membrane</keyword>
<reference evidence="11" key="1">
    <citation type="submission" date="2010-02" db="EMBL/GenBank/DDBJ databases">
        <title>Complete sequence of Desulfurivibrio alkaliphilus AHT2.</title>
        <authorList>
            <consortium name="US DOE Joint Genome Institute"/>
            <person name="Pitluck S."/>
            <person name="Chertkov O."/>
            <person name="Detter J.C."/>
            <person name="Han C."/>
            <person name="Tapia R."/>
            <person name="Larimer F."/>
            <person name="Land M."/>
            <person name="Hauser L."/>
            <person name="Kyrpides N."/>
            <person name="Mikhailova N."/>
            <person name="Sorokin D.Y."/>
            <person name="Muyzer G."/>
            <person name="Woyke T."/>
        </authorList>
    </citation>
    <scope>NUCLEOTIDE SEQUENCE [LARGE SCALE GENOMIC DNA]</scope>
    <source>
        <strain evidence="11">DSM 19089 / UNIQEM U267 / AHT2</strain>
    </source>
</reference>
<evidence type="ECO:0000256" key="1">
    <source>
        <dbReference type="ARBA" id="ARBA00004651"/>
    </source>
</evidence>
<dbReference type="GO" id="GO:0008137">
    <property type="term" value="F:NADH dehydrogenase (ubiquinone) activity"/>
    <property type="evidence" value="ECO:0007669"/>
    <property type="project" value="InterPro"/>
</dbReference>
<feature type="transmembrane region" description="Helical" evidence="8">
    <location>
        <begin position="76"/>
        <end position="101"/>
    </location>
</feature>
<dbReference type="RefSeq" id="WP_013164697.1">
    <property type="nucleotide sequence ID" value="NC_014216.1"/>
</dbReference>
<keyword evidence="6 8" id="KW-0472">Membrane</keyword>
<dbReference type="STRING" id="589865.DaAHT2_2523"/>
<keyword evidence="5 8" id="KW-1133">Transmembrane helix</keyword>
<feature type="transmembrane region" description="Helical" evidence="8">
    <location>
        <begin position="280"/>
        <end position="303"/>
    </location>
</feature>
<feature type="transmembrane region" description="Helical" evidence="8">
    <location>
        <begin position="381"/>
        <end position="407"/>
    </location>
</feature>
<dbReference type="AlphaFoldDB" id="D6Z0S7"/>
<evidence type="ECO:0000256" key="4">
    <source>
        <dbReference type="ARBA" id="ARBA00022692"/>
    </source>
</evidence>
<dbReference type="EMBL" id="CP001940">
    <property type="protein sequence ID" value="ADH87187.1"/>
    <property type="molecule type" value="Genomic_DNA"/>
</dbReference>
<feature type="transmembrane region" description="Helical" evidence="8">
    <location>
        <begin position="248"/>
        <end position="268"/>
    </location>
</feature>
<feature type="transmembrane region" description="Helical" evidence="8">
    <location>
        <begin position="341"/>
        <end position="360"/>
    </location>
</feature>
<dbReference type="InterPro" id="IPR003918">
    <property type="entry name" value="NADH_UbQ_OxRdtase"/>
</dbReference>
<sequence>MMIDQAPALIIIFPLFISLVLTLAGSLGPRVAYGLLLCGMAGSLLFSLLALGQVVADNQAIHYRMGDWPPPMGIELVIDHLSGIVLVLVSACALLTAVYSLRTAAEDNPDRLHHYYALFALLVTGLLGMTASGDVFNLYVLLEISALSSYGLLARGRGPAYYATFKYLIVGTIGACFYLLGIGYLYIMTGSLNMLDLAEIISRPELQESVSIKIGFSLMILGVWIKMALFPLHAWLPNAYSKAGITTACLIAPLMTKVSVYIMLRIMFTVFSVDYIFDSIAWSQVVIYLASAAALIGMISALAQRDLRMMLCYIVVAEIGYMTGGAWVANAAGYTGAVYHILADGLMTLCLFMAVGAVIYRTGLTSMAAMQGIFQRMPITAVVLVIGAASIIGIPPTCGFFSKFYLIQGAAQAGAWVFVAALLIASLVAAVMFFKLLEIAFFGDPQALEQEAASGHGHGEHGGQPVVARHEAPLSMLIPMVITAAGLIVLGLYTKEVVEFFIGWSIPAGF</sequence>
<feature type="transmembrane region" description="Helical" evidence="8">
    <location>
        <begin position="136"/>
        <end position="153"/>
    </location>
</feature>
<dbReference type="Pfam" id="PF00361">
    <property type="entry name" value="Proton_antipo_M"/>
    <property type="match status" value="1"/>
</dbReference>
<evidence type="ECO:0000259" key="9">
    <source>
        <dbReference type="Pfam" id="PF00361"/>
    </source>
</evidence>